<accession>A0A9P6AES1</accession>
<gene>
    <name evidence="1" type="ORF">BS47DRAFT_1259698</name>
</gene>
<dbReference type="OrthoDB" id="2976553at2759"/>
<evidence type="ECO:0000313" key="1">
    <source>
        <dbReference type="EMBL" id="KAF9504513.1"/>
    </source>
</evidence>
<feature type="non-terminal residue" evidence="1">
    <location>
        <position position="63"/>
    </location>
</feature>
<sequence>MYAPVGECWTLALCRWWGGWAPGESQNTLMRYLLDELQTYEEDYSDILAPIHRGQCESLVGEA</sequence>
<dbReference type="Proteomes" id="UP000886523">
    <property type="component" value="Unassembled WGS sequence"/>
</dbReference>
<evidence type="ECO:0000313" key="2">
    <source>
        <dbReference type="Proteomes" id="UP000886523"/>
    </source>
</evidence>
<protein>
    <submittedName>
        <fullName evidence="1">Uncharacterized protein</fullName>
    </submittedName>
</protein>
<reference evidence="1" key="1">
    <citation type="journal article" date="2020" name="Nat. Commun.">
        <title>Large-scale genome sequencing of mycorrhizal fungi provides insights into the early evolution of symbiotic traits.</title>
        <authorList>
            <person name="Miyauchi S."/>
            <person name="Kiss E."/>
            <person name="Kuo A."/>
            <person name="Drula E."/>
            <person name="Kohler A."/>
            <person name="Sanchez-Garcia M."/>
            <person name="Morin E."/>
            <person name="Andreopoulos B."/>
            <person name="Barry K.W."/>
            <person name="Bonito G."/>
            <person name="Buee M."/>
            <person name="Carver A."/>
            <person name="Chen C."/>
            <person name="Cichocki N."/>
            <person name="Clum A."/>
            <person name="Culley D."/>
            <person name="Crous P.W."/>
            <person name="Fauchery L."/>
            <person name="Girlanda M."/>
            <person name="Hayes R.D."/>
            <person name="Keri Z."/>
            <person name="LaButti K."/>
            <person name="Lipzen A."/>
            <person name="Lombard V."/>
            <person name="Magnuson J."/>
            <person name="Maillard F."/>
            <person name="Murat C."/>
            <person name="Nolan M."/>
            <person name="Ohm R.A."/>
            <person name="Pangilinan J."/>
            <person name="Pereira M.F."/>
            <person name="Perotto S."/>
            <person name="Peter M."/>
            <person name="Pfister S."/>
            <person name="Riley R."/>
            <person name="Sitrit Y."/>
            <person name="Stielow J.B."/>
            <person name="Szollosi G."/>
            <person name="Zifcakova L."/>
            <person name="Stursova M."/>
            <person name="Spatafora J.W."/>
            <person name="Tedersoo L."/>
            <person name="Vaario L.M."/>
            <person name="Yamada A."/>
            <person name="Yan M."/>
            <person name="Wang P."/>
            <person name="Xu J."/>
            <person name="Bruns T."/>
            <person name="Baldrian P."/>
            <person name="Vilgalys R."/>
            <person name="Dunand C."/>
            <person name="Henrissat B."/>
            <person name="Grigoriev I.V."/>
            <person name="Hibbett D."/>
            <person name="Nagy L.G."/>
            <person name="Martin F.M."/>
        </authorList>
    </citation>
    <scope>NUCLEOTIDE SEQUENCE</scope>
    <source>
        <strain evidence="1">UP504</strain>
    </source>
</reference>
<comment type="caution">
    <text evidence="1">The sequence shown here is derived from an EMBL/GenBank/DDBJ whole genome shotgun (WGS) entry which is preliminary data.</text>
</comment>
<keyword evidence="2" id="KW-1185">Reference proteome</keyword>
<dbReference type="AlphaFoldDB" id="A0A9P6AES1"/>
<dbReference type="EMBL" id="MU129218">
    <property type="protein sequence ID" value="KAF9504513.1"/>
    <property type="molecule type" value="Genomic_DNA"/>
</dbReference>
<name>A0A9P6AES1_9AGAM</name>
<proteinExistence type="predicted"/>
<organism evidence="1 2">
    <name type="scientific">Hydnum rufescens UP504</name>
    <dbReference type="NCBI Taxonomy" id="1448309"/>
    <lineage>
        <taxon>Eukaryota</taxon>
        <taxon>Fungi</taxon>
        <taxon>Dikarya</taxon>
        <taxon>Basidiomycota</taxon>
        <taxon>Agaricomycotina</taxon>
        <taxon>Agaricomycetes</taxon>
        <taxon>Cantharellales</taxon>
        <taxon>Hydnaceae</taxon>
        <taxon>Hydnum</taxon>
    </lineage>
</organism>